<dbReference type="OrthoDB" id="2674421at2759"/>
<reference evidence="1 2" key="1">
    <citation type="submission" date="2013-12" db="EMBL/GenBank/DDBJ databases">
        <authorList>
            <person name="Cubeta M."/>
            <person name="Pakala S."/>
            <person name="Fedorova N."/>
            <person name="Thomas E."/>
            <person name="Dean R."/>
            <person name="Jabaji S."/>
            <person name="Neate S."/>
            <person name="Toda T."/>
            <person name="Tavantzis S."/>
            <person name="Vilgalys R."/>
            <person name="Bharathan N."/>
            <person name="Pakala S."/>
            <person name="Losada L.S."/>
            <person name="Zafar N."/>
            <person name="Nierman W."/>
        </authorList>
    </citation>
    <scope>NUCLEOTIDE SEQUENCE [LARGE SCALE GENOMIC DNA]</scope>
    <source>
        <strain evidence="1 2">123E</strain>
    </source>
</reference>
<evidence type="ECO:0000313" key="2">
    <source>
        <dbReference type="Proteomes" id="UP000027456"/>
    </source>
</evidence>
<comment type="caution">
    <text evidence="1">The sequence shown here is derived from an EMBL/GenBank/DDBJ whole genome shotgun (WGS) entry which is preliminary data.</text>
</comment>
<proteinExistence type="predicted"/>
<gene>
    <name evidence="1" type="ORF">V565_156310</name>
</gene>
<protein>
    <submittedName>
        <fullName evidence="1">Putative WW domain protein</fullName>
    </submittedName>
</protein>
<dbReference type="Proteomes" id="UP000027456">
    <property type="component" value="Unassembled WGS sequence"/>
</dbReference>
<sequence length="354" mass="40704">MHDLLSSLQFIEWLPCNTLRYENTPPVRLLATVIPGGLLDKQSFQQKLKVLLPEGWEQYLNCAEGRPYYWSSGLGIFTESNITEAHILNRLIKWARILESLMNQSSGSDYDIVLRVSEDEGDGMGTCHYYLVDHTSKVIFWLREVSTSALGLSDVRSPTHLKLLLSEQYWTHCEYMPPPHKDFKQEAKELLATLGTLCIDASSSTGSVSPFHQDECESYSRALAQVISNGGPTEISWCLARLQSLLTQSRIINLHGEHNARADRNVLVNGQKAPPETIMFMILSFIMFSIPKMYLARWNAAWVDRVTYTREWKKLTKDMIEEYTIRIRIRIRIMIMIRTRIMVMIRLICPRASA</sequence>
<keyword evidence="2" id="KW-1185">Reference proteome</keyword>
<dbReference type="HOGENOM" id="CLU_015091_3_1_1"/>
<dbReference type="STRING" id="1423351.A0A074SBN3"/>
<organism evidence="1 2">
    <name type="scientific">Rhizoctonia solani 123E</name>
    <dbReference type="NCBI Taxonomy" id="1423351"/>
    <lineage>
        <taxon>Eukaryota</taxon>
        <taxon>Fungi</taxon>
        <taxon>Dikarya</taxon>
        <taxon>Basidiomycota</taxon>
        <taxon>Agaricomycotina</taxon>
        <taxon>Agaricomycetes</taxon>
        <taxon>Cantharellales</taxon>
        <taxon>Ceratobasidiaceae</taxon>
        <taxon>Rhizoctonia</taxon>
    </lineage>
</organism>
<evidence type="ECO:0000313" key="1">
    <source>
        <dbReference type="EMBL" id="KEP47422.1"/>
    </source>
</evidence>
<name>A0A074SBN3_9AGAM</name>
<accession>A0A074SBN3</accession>
<dbReference type="EMBL" id="AZST01000746">
    <property type="protein sequence ID" value="KEP47422.1"/>
    <property type="molecule type" value="Genomic_DNA"/>
</dbReference>
<dbReference type="AlphaFoldDB" id="A0A074SBN3"/>